<reference evidence="2" key="1">
    <citation type="submission" date="2023-03" db="EMBL/GenBank/DDBJ databases">
        <title>Massive genome expansion in bonnet fungi (Mycena s.s.) driven by repeated elements and novel gene families across ecological guilds.</title>
        <authorList>
            <consortium name="Lawrence Berkeley National Laboratory"/>
            <person name="Harder C.B."/>
            <person name="Miyauchi S."/>
            <person name="Viragh M."/>
            <person name="Kuo A."/>
            <person name="Thoen E."/>
            <person name="Andreopoulos B."/>
            <person name="Lu D."/>
            <person name="Skrede I."/>
            <person name="Drula E."/>
            <person name="Henrissat B."/>
            <person name="Morin E."/>
            <person name="Kohler A."/>
            <person name="Barry K."/>
            <person name="LaButti K."/>
            <person name="Morin E."/>
            <person name="Salamov A."/>
            <person name="Lipzen A."/>
            <person name="Mereny Z."/>
            <person name="Hegedus B."/>
            <person name="Baldrian P."/>
            <person name="Stursova M."/>
            <person name="Weitz H."/>
            <person name="Taylor A."/>
            <person name="Grigoriev I.V."/>
            <person name="Nagy L.G."/>
            <person name="Martin F."/>
            <person name="Kauserud H."/>
        </authorList>
    </citation>
    <scope>NUCLEOTIDE SEQUENCE</scope>
    <source>
        <strain evidence="2">CBHHK067</strain>
    </source>
</reference>
<feature type="region of interest" description="Disordered" evidence="1">
    <location>
        <begin position="303"/>
        <end position="323"/>
    </location>
</feature>
<feature type="compositionally biased region" description="Basic and acidic residues" evidence="1">
    <location>
        <begin position="307"/>
        <end position="322"/>
    </location>
</feature>
<organism evidence="2 3">
    <name type="scientific">Mycena rosella</name>
    <name type="common">Pink bonnet</name>
    <name type="synonym">Agaricus rosellus</name>
    <dbReference type="NCBI Taxonomy" id="1033263"/>
    <lineage>
        <taxon>Eukaryota</taxon>
        <taxon>Fungi</taxon>
        <taxon>Dikarya</taxon>
        <taxon>Basidiomycota</taxon>
        <taxon>Agaricomycotina</taxon>
        <taxon>Agaricomycetes</taxon>
        <taxon>Agaricomycetidae</taxon>
        <taxon>Agaricales</taxon>
        <taxon>Marasmiineae</taxon>
        <taxon>Mycenaceae</taxon>
        <taxon>Mycena</taxon>
    </lineage>
</organism>
<name>A0AAD7BSQ7_MYCRO</name>
<gene>
    <name evidence="2" type="ORF">B0H17DRAFT_1284977</name>
</gene>
<accession>A0AAD7BSQ7</accession>
<dbReference type="EMBL" id="JARKIE010000546">
    <property type="protein sequence ID" value="KAJ7629319.1"/>
    <property type="molecule type" value="Genomic_DNA"/>
</dbReference>
<dbReference type="AlphaFoldDB" id="A0AAD7BSQ7"/>
<protein>
    <submittedName>
        <fullName evidence="2">Uncharacterized protein</fullName>
    </submittedName>
</protein>
<evidence type="ECO:0000313" key="2">
    <source>
        <dbReference type="EMBL" id="KAJ7629319.1"/>
    </source>
</evidence>
<keyword evidence="3" id="KW-1185">Reference proteome</keyword>
<proteinExistence type="predicted"/>
<sequence>MTYILLFVESMYHSAIISIVAWSLRDSNLSVLSPLLSYYAPASVSRSFDSRTSDLSRLHPRNRPNCLLALSEGTYAHSTHVTAASESYVEICRGTQERKGNRSWLMFIHLDFQRSLWYWWTMELLSYGYCVDSSGYSSGDHRIAKDINKAIREGRAFECLMNDCAGLTLDGANSGTVLGFAALRWPMTMGDAQLHHGGRSSASWRRTQDSSQSVRHYECDACGAGHCPITYISRTPAVAERGRELFPRRPELSRLRMDPVVGHDVFNAARDLKSAEDTEFRAYGGERRMLGLWARPAALVRAGNASDSEKAERPARCPERPRVGHRRGVTGWLCCDTGGNGVLSGRHGHPAPSTTAPK</sequence>
<evidence type="ECO:0000256" key="1">
    <source>
        <dbReference type="SAM" id="MobiDB-lite"/>
    </source>
</evidence>
<dbReference type="Proteomes" id="UP001221757">
    <property type="component" value="Unassembled WGS sequence"/>
</dbReference>
<comment type="caution">
    <text evidence="2">The sequence shown here is derived from an EMBL/GenBank/DDBJ whole genome shotgun (WGS) entry which is preliminary data.</text>
</comment>
<evidence type="ECO:0000313" key="3">
    <source>
        <dbReference type="Proteomes" id="UP001221757"/>
    </source>
</evidence>